<dbReference type="EMBL" id="JAODUO010002345">
    <property type="protein sequence ID" value="KAK2153144.1"/>
    <property type="molecule type" value="Genomic_DNA"/>
</dbReference>
<evidence type="ECO:0000313" key="1">
    <source>
        <dbReference type="EMBL" id="KAK2153144.1"/>
    </source>
</evidence>
<evidence type="ECO:0000313" key="2">
    <source>
        <dbReference type="Proteomes" id="UP001209878"/>
    </source>
</evidence>
<dbReference type="AlphaFoldDB" id="A0AAD9N3P8"/>
<dbReference type="Proteomes" id="UP001209878">
    <property type="component" value="Unassembled WGS sequence"/>
</dbReference>
<protein>
    <submittedName>
        <fullName evidence="1">Uncharacterized protein</fullName>
    </submittedName>
</protein>
<dbReference type="SUPFAM" id="SSF56219">
    <property type="entry name" value="DNase I-like"/>
    <property type="match status" value="1"/>
</dbReference>
<dbReference type="Gene3D" id="3.60.10.10">
    <property type="entry name" value="Endonuclease/exonuclease/phosphatase"/>
    <property type="match status" value="1"/>
</dbReference>
<dbReference type="PANTHER" id="PTHR37984:SF5">
    <property type="entry name" value="PROTEIN NYNRIN-LIKE"/>
    <property type="match status" value="1"/>
</dbReference>
<gene>
    <name evidence="1" type="ORF">NP493_2351g00000</name>
</gene>
<sequence>MIKTRFNSKRCKLTIILCYAPTSEFDKEDNEDWYEQLQQAVAKVPQHDMLLIIGDMNAKVGAENSDCESAMDKHRCGVINDNSDRLVDFCLNNNCIIGALTTPCVLFGFITRKRRQVDHYIDFLGVHIVPKAMFLEEIKCATLEGATLREVASRIRSGQLKEPCPTGVDAATLSSFHNIKDELTLLPDNDLIHRGTRLVIPHTLQARTLAITHEGHQGLVTTKQLLREKVWFSGTVERLAGMSSHHTHQERSPLKVSALPPGPLLHVSVDFWGPTPDEKYVVVIVAPCIDSSA</sequence>
<proteinExistence type="predicted"/>
<name>A0AAD9N3P8_RIDPI</name>
<organism evidence="1 2">
    <name type="scientific">Ridgeia piscesae</name>
    <name type="common">Tubeworm</name>
    <dbReference type="NCBI Taxonomy" id="27915"/>
    <lineage>
        <taxon>Eukaryota</taxon>
        <taxon>Metazoa</taxon>
        <taxon>Spiralia</taxon>
        <taxon>Lophotrochozoa</taxon>
        <taxon>Annelida</taxon>
        <taxon>Polychaeta</taxon>
        <taxon>Sedentaria</taxon>
        <taxon>Canalipalpata</taxon>
        <taxon>Sabellida</taxon>
        <taxon>Siboglinidae</taxon>
        <taxon>Ridgeia</taxon>
    </lineage>
</organism>
<reference evidence="1" key="1">
    <citation type="journal article" date="2023" name="Mol. Biol. Evol.">
        <title>Third-Generation Sequencing Reveals the Adaptive Role of the Epigenome in Three Deep-Sea Polychaetes.</title>
        <authorList>
            <person name="Perez M."/>
            <person name="Aroh O."/>
            <person name="Sun Y."/>
            <person name="Lan Y."/>
            <person name="Juniper S.K."/>
            <person name="Young C.R."/>
            <person name="Angers B."/>
            <person name="Qian P.Y."/>
        </authorList>
    </citation>
    <scope>NUCLEOTIDE SEQUENCE</scope>
    <source>
        <strain evidence="1">R07B-5</strain>
    </source>
</reference>
<dbReference type="PANTHER" id="PTHR37984">
    <property type="entry name" value="PROTEIN CBG26694"/>
    <property type="match status" value="1"/>
</dbReference>
<dbReference type="InterPro" id="IPR036691">
    <property type="entry name" value="Endo/exonu/phosph_ase_sf"/>
</dbReference>
<comment type="caution">
    <text evidence="1">The sequence shown here is derived from an EMBL/GenBank/DDBJ whole genome shotgun (WGS) entry which is preliminary data.</text>
</comment>
<dbReference type="InterPro" id="IPR050951">
    <property type="entry name" value="Retrovirus_Pol_polyprotein"/>
</dbReference>
<accession>A0AAD9N3P8</accession>
<keyword evidence="2" id="KW-1185">Reference proteome</keyword>